<keyword evidence="5" id="KW-1003">Cell membrane</keyword>
<dbReference type="GO" id="GO:0016887">
    <property type="term" value="F:ATP hydrolysis activity"/>
    <property type="evidence" value="ECO:0007669"/>
    <property type="project" value="InterPro"/>
</dbReference>
<keyword evidence="18" id="KW-1185">Reference proteome</keyword>
<dbReference type="AlphaFoldDB" id="A0A0F5FSA9"/>
<dbReference type="InterPro" id="IPR050319">
    <property type="entry name" value="ABC_transp_ATP-bind"/>
</dbReference>
<evidence type="ECO:0000256" key="6">
    <source>
        <dbReference type="ARBA" id="ARBA00022519"/>
    </source>
</evidence>
<dbReference type="InterPro" id="IPR003593">
    <property type="entry name" value="AAA+_ATPase"/>
</dbReference>
<evidence type="ECO:0000256" key="8">
    <source>
        <dbReference type="ARBA" id="ARBA00022840"/>
    </source>
</evidence>
<evidence type="ECO:0000256" key="7">
    <source>
        <dbReference type="ARBA" id="ARBA00022741"/>
    </source>
</evidence>
<sequence>MIEVEELAVAFGEGDARRQVVKSVSFSVARGETLGIVGESGCGKSTVLRSLAGLDRHWQGRISLAGRPVDKRRTRDQLMLAQMVFQDPYGSIHPRHRIERVLAEPVQAMKKGDGWDRVASALEQVGLPAAFAGRFPHELSGGQRQRVAIARALMLEPEILLLDEPTSALDVSVQAEVLNLLSDLRDERQLTYVLVSHDLAVIAHMCDRVLVMQDGRFVDELTKDDLKAGRTHAQYSKDLFEASFLA</sequence>
<name>A0A0F5FSA9_9HYPH</name>
<evidence type="ECO:0000256" key="13">
    <source>
        <dbReference type="ARBA" id="ARBA00039050"/>
    </source>
</evidence>
<comment type="caution">
    <text evidence="17">The sequence shown here is derived from an EMBL/GenBank/DDBJ whole genome shotgun (WGS) entry which is preliminary data.</text>
</comment>
<dbReference type="EC" id="7.4.2.10" evidence="13"/>
<evidence type="ECO:0000256" key="11">
    <source>
        <dbReference type="ARBA" id="ARBA00037530"/>
    </source>
</evidence>
<evidence type="ECO:0000313" key="18">
    <source>
        <dbReference type="Proteomes" id="UP000033632"/>
    </source>
</evidence>
<protein>
    <recommendedName>
        <fullName evidence="14">Glutathione import ATP-binding protein GsiA</fullName>
        <ecNumber evidence="13">7.4.2.10</ecNumber>
    </recommendedName>
</protein>
<proteinExistence type="inferred from homology"/>
<organism evidence="17 18">
    <name type="scientific">Devosia geojensis</name>
    <dbReference type="NCBI Taxonomy" id="443610"/>
    <lineage>
        <taxon>Bacteria</taxon>
        <taxon>Pseudomonadati</taxon>
        <taxon>Pseudomonadota</taxon>
        <taxon>Alphaproteobacteria</taxon>
        <taxon>Hyphomicrobiales</taxon>
        <taxon>Devosiaceae</taxon>
        <taxon>Devosia</taxon>
    </lineage>
</organism>
<comment type="catalytic activity">
    <reaction evidence="15">
        <text>glutathione(out) + ATP + H2O = glutathione(in) + ADP + phosphate + H(+)</text>
        <dbReference type="Rhea" id="RHEA:29791"/>
        <dbReference type="ChEBI" id="CHEBI:15377"/>
        <dbReference type="ChEBI" id="CHEBI:15378"/>
        <dbReference type="ChEBI" id="CHEBI:30616"/>
        <dbReference type="ChEBI" id="CHEBI:43474"/>
        <dbReference type="ChEBI" id="CHEBI:57925"/>
        <dbReference type="ChEBI" id="CHEBI:456216"/>
        <dbReference type="EC" id="7.4.2.10"/>
    </reaction>
</comment>
<evidence type="ECO:0000259" key="16">
    <source>
        <dbReference type="PROSITE" id="PS50893"/>
    </source>
</evidence>
<keyword evidence="4" id="KW-0813">Transport</keyword>
<dbReference type="Pfam" id="PF00005">
    <property type="entry name" value="ABC_tran"/>
    <property type="match status" value="1"/>
</dbReference>
<dbReference type="Proteomes" id="UP000033632">
    <property type="component" value="Unassembled WGS sequence"/>
</dbReference>
<dbReference type="PANTHER" id="PTHR43776">
    <property type="entry name" value="TRANSPORT ATP-BINDING PROTEIN"/>
    <property type="match status" value="1"/>
</dbReference>
<keyword evidence="8 17" id="KW-0067">ATP-binding</keyword>
<dbReference type="PROSITE" id="PS50893">
    <property type="entry name" value="ABC_TRANSPORTER_2"/>
    <property type="match status" value="1"/>
</dbReference>
<dbReference type="Gene3D" id="3.40.50.300">
    <property type="entry name" value="P-loop containing nucleotide triphosphate hydrolases"/>
    <property type="match status" value="1"/>
</dbReference>
<dbReference type="SUPFAM" id="SSF52540">
    <property type="entry name" value="P-loop containing nucleoside triphosphate hydrolases"/>
    <property type="match status" value="1"/>
</dbReference>
<evidence type="ECO:0000256" key="4">
    <source>
        <dbReference type="ARBA" id="ARBA00022448"/>
    </source>
</evidence>
<dbReference type="SMART" id="SM00382">
    <property type="entry name" value="AAA"/>
    <property type="match status" value="1"/>
</dbReference>
<evidence type="ECO:0000256" key="15">
    <source>
        <dbReference type="ARBA" id="ARBA00047640"/>
    </source>
</evidence>
<comment type="similarity">
    <text evidence="12">Belongs to the ABC transporter superfamily. Glutathione importer (TC 3.A.1.5.11) family.</text>
</comment>
<comment type="subunit">
    <text evidence="3">The complex is composed of two ATP-binding proteins (GsiA), two transmembrane proteins (GsiC and GsiD) and a solute-binding protein (GsiB).</text>
</comment>
<evidence type="ECO:0000256" key="1">
    <source>
        <dbReference type="ARBA" id="ARBA00004170"/>
    </source>
</evidence>
<comment type="subcellular location">
    <subcellularLocation>
        <location evidence="2">Cell inner membrane</location>
    </subcellularLocation>
    <subcellularLocation>
        <location evidence="1">Membrane</location>
        <topology evidence="1">Peripheral membrane protein</topology>
    </subcellularLocation>
</comment>
<dbReference type="PATRIC" id="fig|443610.3.peg.463"/>
<evidence type="ECO:0000256" key="5">
    <source>
        <dbReference type="ARBA" id="ARBA00022475"/>
    </source>
</evidence>
<dbReference type="InterPro" id="IPR003439">
    <property type="entry name" value="ABC_transporter-like_ATP-bd"/>
</dbReference>
<dbReference type="PROSITE" id="PS00211">
    <property type="entry name" value="ABC_TRANSPORTER_1"/>
    <property type="match status" value="1"/>
</dbReference>
<accession>A0A0F5FSA9</accession>
<dbReference type="EMBL" id="JZEX01000108">
    <property type="protein sequence ID" value="KKB11751.1"/>
    <property type="molecule type" value="Genomic_DNA"/>
</dbReference>
<keyword evidence="9" id="KW-1278">Translocase</keyword>
<keyword evidence="7" id="KW-0547">Nucleotide-binding</keyword>
<evidence type="ECO:0000313" key="17">
    <source>
        <dbReference type="EMBL" id="KKB11751.1"/>
    </source>
</evidence>
<dbReference type="CDD" id="cd03257">
    <property type="entry name" value="ABC_NikE_OppD_transporters"/>
    <property type="match status" value="1"/>
</dbReference>
<dbReference type="GO" id="GO:0005524">
    <property type="term" value="F:ATP binding"/>
    <property type="evidence" value="ECO:0007669"/>
    <property type="project" value="UniProtKB-KW"/>
</dbReference>
<reference evidence="17 18" key="1">
    <citation type="submission" date="2015-03" db="EMBL/GenBank/DDBJ databases">
        <authorList>
            <person name="Hassan Y.I."/>
            <person name="Lepp D."/>
            <person name="Li X.-Z."/>
            <person name="Zhou T."/>
        </authorList>
    </citation>
    <scope>NUCLEOTIDE SEQUENCE [LARGE SCALE GENOMIC DNA]</scope>
    <source>
        <strain evidence="17 18">BD-c194</strain>
    </source>
</reference>
<evidence type="ECO:0000256" key="12">
    <source>
        <dbReference type="ARBA" id="ARBA00038416"/>
    </source>
</evidence>
<dbReference type="InterPro" id="IPR027417">
    <property type="entry name" value="P-loop_NTPase"/>
</dbReference>
<evidence type="ECO:0000256" key="2">
    <source>
        <dbReference type="ARBA" id="ARBA00004533"/>
    </source>
</evidence>
<dbReference type="RefSeq" id="WP_046108718.1">
    <property type="nucleotide sequence ID" value="NZ_JZEX01000108.1"/>
</dbReference>
<evidence type="ECO:0000256" key="10">
    <source>
        <dbReference type="ARBA" id="ARBA00023136"/>
    </source>
</evidence>
<evidence type="ECO:0000256" key="14">
    <source>
        <dbReference type="ARBA" id="ARBA00041187"/>
    </source>
</evidence>
<dbReference type="OrthoDB" id="9802264at2"/>
<dbReference type="InterPro" id="IPR017871">
    <property type="entry name" value="ABC_transporter-like_CS"/>
</dbReference>
<evidence type="ECO:0000256" key="3">
    <source>
        <dbReference type="ARBA" id="ARBA00011469"/>
    </source>
</evidence>
<keyword evidence="6" id="KW-0997">Cell inner membrane</keyword>
<dbReference type="GO" id="GO:0005886">
    <property type="term" value="C:plasma membrane"/>
    <property type="evidence" value="ECO:0007669"/>
    <property type="project" value="UniProtKB-SubCell"/>
</dbReference>
<keyword evidence="10" id="KW-0472">Membrane</keyword>
<comment type="function">
    <text evidence="11">Part of the ABC transporter complex GsiABCD involved in glutathione import. Responsible for energy coupling to the transport system.</text>
</comment>
<gene>
    <name evidence="17" type="ORF">VE25_11290</name>
</gene>
<evidence type="ECO:0000256" key="9">
    <source>
        <dbReference type="ARBA" id="ARBA00022967"/>
    </source>
</evidence>
<dbReference type="STRING" id="443610.VE25_11290"/>
<feature type="domain" description="ABC transporter" evidence="16">
    <location>
        <begin position="2"/>
        <end position="239"/>
    </location>
</feature>
<dbReference type="PANTHER" id="PTHR43776:SF15">
    <property type="entry name" value="GLUTATHIONE IMPORT ATP-BINDING PROTEIN GSIA"/>
    <property type="match status" value="1"/>
</dbReference>
<dbReference type="GO" id="GO:0055085">
    <property type="term" value="P:transmembrane transport"/>
    <property type="evidence" value="ECO:0007669"/>
    <property type="project" value="UniProtKB-ARBA"/>
</dbReference>